<dbReference type="Pfam" id="PF00484">
    <property type="entry name" value="Pro_CA"/>
    <property type="match status" value="1"/>
</dbReference>
<dbReference type="PANTHER" id="PTHR43175">
    <property type="entry name" value="CARBONIC ANHYDRASE"/>
    <property type="match status" value="1"/>
</dbReference>
<evidence type="ECO:0000256" key="8">
    <source>
        <dbReference type="SAM" id="MobiDB-lite"/>
    </source>
</evidence>
<dbReference type="InterPro" id="IPR001765">
    <property type="entry name" value="Carbonic_anhydrase"/>
</dbReference>
<feature type="compositionally biased region" description="Basic residues" evidence="8">
    <location>
        <begin position="162"/>
        <end position="183"/>
    </location>
</feature>
<comment type="similarity">
    <text evidence="2">Belongs to the beta-class carbonic anhydrase family.</text>
</comment>
<dbReference type="EMBL" id="BAAALD010000133">
    <property type="protein sequence ID" value="GAA1122707.1"/>
    <property type="molecule type" value="Genomic_DNA"/>
</dbReference>
<evidence type="ECO:0000313" key="10">
    <source>
        <dbReference type="Proteomes" id="UP001499987"/>
    </source>
</evidence>
<comment type="catalytic activity">
    <reaction evidence="7">
        <text>hydrogencarbonate + H(+) = CO2 + H2O</text>
        <dbReference type="Rhea" id="RHEA:10748"/>
        <dbReference type="ChEBI" id="CHEBI:15377"/>
        <dbReference type="ChEBI" id="CHEBI:15378"/>
        <dbReference type="ChEBI" id="CHEBI:16526"/>
        <dbReference type="ChEBI" id="CHEBI:17544"/>
        <dbReference type="EC" id="4.2.1.1"/>
    </reaction>
</comment>
<feature type="region of interest" description="Disordered" evidence="8">
    <location>
        <begin position="1"/>
        <end position="24"/>
    </location>
</feature>
<sequence>MAAEAEGGVDHHGAGGTGRGGQGVHAALQHHGDVLGCRTLVAHCAVATFLGAAARARTAGPILAHRRSGSGRRAGTARVHTARGPRPLAWGRSDRPAPGKVRQVAQERVEAAGRVRGAPPRRPGGVGGAPGQCSTAPPDYRPLTPSQRSPTERHPGGGTAPRRSRVPRARRAGRAHRRGPRRAYRAERCNPPGLRRSGAMDSITARGRPHHGAGIRITFVTMTVTPDRPVPNAAASSASGIIDRFVASNREYAVDFRDGGMDARPVQKVAVVACMDARLDLFAALGLELGDAHIIRNAGGVVTDDTIRSLTISQRALGTRSVVLIHHTGCGLLGLTEDFRRELEAEVGQRPQWAVEAFVDLDGDVRQSMQRVRTSPFVPHTDDVRGFVFDVHTGLLREVD</sequence>
<accession>A0ABP4EP45</accession>
<dbReference type="CDD" id="cd03379">
    <property type="entry name" value="beta_CA_cladeD"/>
    <property type="match status" value="1"/>
</dbReference>
<evidence type="ECO:0000256" key="1">
    <source>
        <dbReference type="ARBA" id="ARBA00001947"/>
    </source>
</evidence>
<dbReference type="Proteomes" id="UP001499987">
    <property type="component" value="Unassembled WGS sequence"/>
</dbReference>
<keyword evidence="10" id="KW-1185">Reference proteome</keyword>
<proteinExistence type="inferred from homology"/>
<evidence type="ECO:0000256" key="7">
    <source>
        <dbReference type="ARBA" id="ARBA00048348"/>
    </source>
</evidence>
<comment type="caution">
    <text evidence="9">The sequence shown here is derived from an EMBL/GenBank/DDBJ whole genome shotgun (WGS) entry which is preliminary data.</text>
</comment>
<evidence type="ECO:0000256" key="5">
    <source>
        <dbReference type="ARBA" id="ARBA00022833"/>
    </source>
</evidence>
<comment type="function">
    <text evidence="6">Catalyzes the reversible hydration of carbon dioxide to form bicarbonate.</text>
</comment>
<dbReference type="PANTHER" id="PTHR43175:SF3">
    <property type="entry name" value="CARBON DISULFIDE HYDROLASE"/>
    <property type="match status" value="1"/>
</dbReference>
<dbReference type="InterPro" id="IPR036874">
    <property type="entry name" value="Carbonic_anhydrase_sf"/>
</dbReference>
<dbReference type="Gene3D" id="3.40.1050.10">
    <property type="entry name" value="Carbonic anhydrase"/>
    <property type="match status" value="1"/>
</dbReference>
<evidence type="ECO:0000313" key="9">
    <source>
        <dbReference type="EMBL" id="GAA1122707.1"/>
    </source>
</evidence>
<reference evidence="10" key="1">
    <citation type="journal article" date="2019" name="Int. J. Syst. Evol. Microbiol.">
        <title>The Global Catalogue of Microorganisms (GCM) 10K type strain sequencing project: providing services to taxonomists for standard genome sequencing and annotation.</title>
        <authorList>
            <consortium name="The Broad Institute Genomics Platform"/>
            <consortium name="The Broad Institute Genome Sequencing Center for Infectious Disease"/>
            <person name="Wu L."/>
            <person name="Ma J."/>
        </authorList>
    </citation>
    <scope>NUCLEOTIDE SEQUENCE [LARGE SCALE GENOMIC DNA]</scope>
    <source>
        <strain evidence="10">JCM 13002</strain>
    </source>
</reference>
<keyword evidence="4" id="KW-0479">Metal-binding</keyword>
<feature type="region of interest" description="Disordered" evidence="8">
    <location>
        <begin position="65"/>
        <end position="198"/>
    </location>
</feature>
<protein>
    <recommendedName>
        <fullName evidence="3">carbonic anhydrase</fullName>
        <ecNumber evidence="3">4.2.1.1</ecNumber>
    </recommendedName>
</protein>
<evidence type="ECO:0000256" key="3">
    <source>
        <dbReference type="ARBA" id="ARBA00012925"/>
    </source>
</evidence>
<feature type="compositionally biased region" description="Gly residues" evidence="8">
    <location>
        <begin position="14"/>
        <end position="23"/>
    </location>
</feature>
<comment type="cofactor">
    <cofactor evidence="1">
        <name>Zn(2+)</name>
        <dbReference type="ChEBI" id="CHEBI:29105"/>
    </cofactor>
</comment>
<organism evidence="9 10">
    <name type="scientific">Kitasatospora arboriphila</name>
    <dbReference type="NCBI Taxonomy" id="258052"/>
    <lineage>
        <taxon>Bacteria</taxon>
        <taxon>Bacillati</taxon>
        <taxon>Actinomycetota</taxon>
        <taxon>Actinomycetes</taxon>
        <taxon>Kitasatosporales</taxon>
        <taxon>Streptomycetaceae</taxon>
        <taxon>Kitasatospora</taxon>
    </lineage>
</organism>
<gene>
    <name evidence="9" type="ORF">GCM10009663_72540</name>
</gene>
<evidence type="ECO:0000256" key="6">
    <source>
        <dbReference type="ARBA" id="ARBA00024993"/>
    </source>
</evidence>
<evidence type="ECO:0000256" key="4">
    <source>
        <dbReference type="ARBA" id="ARBA00022723"/>
    </source>
</evidence>
<keyword evidence="5" id="KW-0862">Zinc</keyword>
<dbReference type="SUPFAM" id="SSF53056">
    <property type="entry name" value="beta-carbonic anhydrase, cab"/>
    <property type="match status" value="1"/>
</dbReference>
<evidence type="ECO:0000256" key="2">
    <source>
        <dbReference type="ARBA" id="ARBA00006217"/>
    </source>
</evidence>
<dbReference type="SMART" id="SM00947">
    <property type="entry name" value="Pro_CA"/>
    <property type="match status" value="1"/>
</dbReference>
<name>A0ABP4EP45_9ACTN</name>
<dbReference type="EC" id="4.2.1.1" evidence="3"/>